<dbReference type="OrthoDB" id="6471544at2759"/>
<reference evidence="2 3" key="1">
    <citation type="journal article" date="2019" name="Sci. Rep.">
        <title>Orb-weaving spider Araneus ventricosus genome elucidates the spidroin gene catalogue.</title>
        <authorList>
            <person name="Kono N."/>
            <person name="Nakamura H."/>
            <person name="Ohtoshi R."/>
            <person name="Moran D.A.P."/>
            <person name="Shinohara A."/>
            <person name="Yoshida Y."/>
            <person name="Fujiwara M."/>
            <person name="Mori M."/>
            <person name="Tomita M."/>
            <person name="Arakawa K."/>
        </authorList>
    </citation>
    <scope>NUCLEOTIDE SEQUENCE [LARGE SCALE GENOMIC DNA]</scope>
</reference>
<name>A0A4Y2JV95_ARAVE</name>
<dbReference type="EMBL" id="BGPR01003900">
    <property type="protein sequence ID" value="GBM93705.1"/>
    <property type="molecule type" value="Genomic_DNA"/>
</dbReference>
<evidence type="ECO:0000313" key="2">
    <source>
        <dbReference type="EMBL" id="GBM93705.1"/>
    </source>
</evidence>
<organism evidence="2 3">
    <name type="scientific">Araneus ventricosus</name>
    <name type="common">Orbweaver spider</name>
    <name type="synonym">Epeira ventricosa</name>
    <dbReference type="NCBI Taxonomy" id="182803"/>
    <lineage>
        <taxon>Eukaryota</taxon>
        <taxon>Metazoa</taxon>
        <taxon>Ecdysozoa</taxon>
        <taxon>Arthropoda</taxon>
        <taxon>Chelicerata</taxon>
        <taxon>Arachnida</taxon>
        <taxon>Araneae</taxon>
        <taxon>Araneomorphae</taxon>
        <taxon>Entelegynae</taxon>
        <taxon>Araneoidea</taxon>
        <taxon>Araneidae</taxon>
        <taxon>Araneus</taxon>
    </lineage>
</organism>
<feature type="region of interest" description="Disordered" evidence="1">
    <location>
        <begin position="126"/>
        <end position="147"/>
    </location>
</feature>
<dbReference type="AlphaFoldDB" id="A0A4Y2JV95"/>
<evidence type="ECO:0000256" key="1">
    <source>
        <dbReference type="SAM" id="MobiDB-lite"/>
    </source>
</evidence>
<feature type="compositionally biased region" description="Acidic residues" evidence="1">
    <location>
        <begin position="131"/>
        <end position="140"/>
    </location>
</feature>
<gene>
    <name evidence="2" type="ORF">AVEN_74422_1</name>
</gene>
<comment type="caution">
    <text evidence="2">The sequence shown here is derived from an EMBL/GenBank/DDBJ whole genome shotgun (WGS) entry which is preliminary data.</text>
</comment>
<accession>A0A4Y2JV95</accession>
<proteinExistence type="predicted"/>
<evidence type="ECO:0008006" key="4">
    <source>
        <dbReference type="Google" id="ProtNLM"/>
    </source>
</evidence>
<keyword evidence="3" id="KW-1185">Reference proteome</keyword>
<protein>
    <recommendedName>
        <fullName evidence="4">DDE-1 domain-containing protein</fullName>
    </recommendedName>
</protein>
<dbReference type="Proteomes" id="UP000499080">
    <property type="component" value="Unassembled WGS sequence"/>
</dbReference>
<sequence>MTGHHFYLKWEQPCIHNLFLAFINRKHQIDHLDPFAMMRAAVSNLWSSYACEYAAAQLEDEENVDTDFKGFRISKEKAEFFELLEYVKSREQEIDAFEVLHCNDEAPTVCQLTDAKICSMVLMNPKTSASDSEENEEETPAEDKMPIDSLVEELNAAIKGLKHKDFISESDIMAIHKIKEKLLNQKPKLMKQLILN</sequence>
<evidence type="ECO:0000313" key="3">
    <source>
        <dbReference type="Proteomes" id="UP000499080"/>
    </source>
</evidence>